<dbReference type="AlphaFoldDB" id="A0A2Z6R3Y9"/>
<sequence length="200" mass="23725">MHECRKQIPLEFGYPPRNIYKHHNGYKAVEWSDWITIYSIPFLLNKLPAKRTELQKLIHFYSAILEISKEEIVSSIDNKCMKYGRMRIKDGHYVSSSWIKRDNKISRNNYCIAVIISKDKELFGEIIFYLVHKHLGENKMFAYIHWSNKIVNDQLGIKYFQGKSSKYGFIDISDIDRCVDFIELNNKTYILDKESQVICN</sequence>
<dbReference type="EMBL" id="BLAL01000012">
    <property type="protein sequence ID" value="GES74501.1"/>
    <property type="molecule type" value="Genomic_DNA"/>
</dbReference>
<reference evidence="2" key="2">
    <citation type="submission" date="2019-10" db="EMBL/GenBank/DDBJ databases">
        <title>Conservation and host-specific expression of non-tandemly repeated heterogenous ribosome RNA gene in arbuscular mycorrhizal fungi.</title>
        <authorList>
            <person name="Maeda T."/>
            <person name="Kobayashi Y."/>
            <person name="Nakagawa T."/>
            <person name="Ezawa T."/>
            <person name="Yamaguchi K."/>
            <person name="Bino T."/>
            <person name="Nishimoto Y."/>
            <person name="Shigenobu S."/>
            <person name="Kawaguchi M."/>
        </authorList>
    </citation>
    <scope>NUCLEOTIDE SEQUENCE</scope>
    <source>
        <strain evidence="2">HR1</strain>
    </source>
</reference>
<gene>
    <name evidence="2" type="ORF">RCL2_000197900</name>
    <name evidence="1" type="ORF">RclHR1_13980006</name>
</gene>
<reference evidence="1 3" key="1">
    <citation type="submission" date="2017-11" db="EMBL/GenBank/DDBJ databases">
        <title>The genome of Rhizophagus clarus HR1 reveals common genetic basis of auxotrophy among arbuscular mycorrhizal fungi.</title>
        <authorList>
            <person name="Kobayashi Y."/>
        </authorList>
    </citation>
    <scope>NUCLEOTIDE SEQUENCE [LARGE SCALE GENOMIC DNA]</scope>
    <source>
        <strain evidence="1 3">HR1</strain>
    </source>
</reference>
<name>A0A2Z6R3Y9_9GLOM</name>
<evidence type="ECO:0000313" key="3">
    <source>
        <dbReference type="Proteomes" id="UP000247702"/>
    </source>
</evidence>
<proteinExistence type="predicted"/>
<keyword evidence="3" id="KW-1185">Reference proteome</keyword>
<dbReference type="Proteomes" id="UP000247702">
    <property type="component" value="Unassembled WGS sequence"/>
</dbReference>
<dbReference type="OrthoDB" id="2420792at2759"/>
<accession>A0A2Z6R3Y9</accession>
<dbReference type="Proteomes" id="UP000615446">
    <property type="component" value="Unassembled WGS sequence"/>
</dbReference>
<evidence type="ECO:0000313" key="2">
    <source>
        <dbReference type="EMBL" id="GES74501.1"/>
    </source>
</evidence>
<protein>
    <submittedName>
        <fullName evidence="1">Uncharacterized protein</fullName>
    </submittedName>
</protein>
<dbReference type="EMBL" id="BEXD01000444">
    <property type="protein sequence ID" value="GBB87488.1"/>
    <property type="molecule type" value="Genomic_DNA"/>
</dbReference>
<evidence type="ECO:0000313" key="1">
    <source>
        <dbReference type="EMBL" id="GBB87488.1"/>
    </source>
</evidence>
<organism evidence="1 3">
    <name type="scientific">Rhizophagus clarus</name>
    <dbReference type="NCBI Taxonomy" id="94130"/>
    <lineage>
        <taxon>Eukaryota</taxon>
        <taxon>Fungi</taxon>
        <taxon>Fungi incertae sedis</taxon>
        <taxon>Mucoromycota</taxon>
        <taxon>Glomeromycotina</taxon>
        <taxon>Glomeromycetes</taxon>
        <taxon>Glomerales</taxon>
        <taxon>Glomeraceae</taxon>
        <taxon>Rhizophagus</taxon>
    </lineage>
</organism>
<comment type="caution">
    <text evidence="1">The sequence shown here is derived from an EMBL/GenBank/DDBJ whole genome shotgun (WGS) entry which is preliminary data.</text>
</comment>